<name>A0A4Q9MUW8_9APHY</name>
<dbReference type="InterPro" id="IPR058525">
    <property type="entry name" value="DUF8212"/>
</dbReference>
<proteinExistence type="predicted"/>
<organism evidence="2">
    <name type="scientific">Dichomitus squalens</name>
    <dbReference type="NCBI Taxonomy" id="114155"/>
    <lineage>
        <taxon>Eukaryota</taxon>
        <taxon>Fungi</taxon>
        <taxon>Dikarya</taxon>
        <taxon>Basidiomycota</taxon>
        <taxon>Agaricomycotina</taxon>
        <taxon>Agaricomycetes</taxon>
        <taxon>Polyporales</taxon>
        <taxon>Polyporaceae</taxon>
        <taxon>Dichomitus</taxon>
    </lineage>
</organism>
<protein>
    <recommendedName>
        <fullName evidence="1">DUF8212 domain-containing protein</fullName>
    </recommendedName>
</protein>
<reference evidence="2" key="1">
    <citation type="submission" date="2019-01" db="EMBL/GenBank/DDBJ databases">
        <title>Draft genome sequences of three monokaryotic isolates of the white-rot basidiomycete fungus Dichomitus squalens.</title>
        <authorList>
            <consortium name="DOE Joint Genome Institute"/>
            <person name="Lopez S.C."/>
            <person name="Andreopoulos B."/>
            <person name="Pangilinan J."/>
            <person name="Lipzen A."/>
            <person name="Riley R."/>
            <person name="Ahrendt S."/>
            <person name="Ng V."/>
            <person name="Barry K."/>
            <person name="Daum C."/>
            <person name="Grigoriev I.V."/>
            <person name="Hilden K.S."/>
            <person name="Makela M.R."/>
            <person name="de Vries R.P."/>
        </authorList>
    </citation>
    <scope>NUCLEOTIDE SEQUENCE [LARGE SCALE GENOMIC DNA]</scope>
    <source>
        <strain evidence="2">OM18370.1</strain>
    </source>
</reference>
<dbReference type="EMBL" id="ML143406">
    <property type="protein sequence ID" value="TBU30422.1"/>
    <property type="molecule type" value="Genomic_DNA"/>
</dbReference>
<dbReference type="AlphaFoldDB" id="A0A4Q9MUW8"/>
<feature type="domain" description="DUF8212" evidence="1">
    <location>
        <begin position="2"/>
        <end position="88"/>
    </location>
</feature>
<dbReference type="Pfam" id="PF26640">
    <property type="entry name" value="DUF8212"/>
    <property type="match status" value="1"/>
</dbReference>
<dbReference type="OrthoDB" id="2738626at2759"/>
<evidence type="ECO:0000313" key="2">
    <source>
        <dbReference type="EMBL" id="TBU30422.1"/>
    </source>
</evidence>
<dbReference type="Proteomes" id="UP000292957">
    <property type="component" value="Unassembled WGS sequence"/>
</dbReference>
<accession>A0A4Q9MUW8</accession>
<gene>
    <name evidence="2" type="ORF">BD311DRAFT_659224</name>
</gene>
<evidence type="ECO:0000259" key="1">
    <source>
        <dbReference type="Pfam" id="PF26640"/>
    </source>
</evidence>
<sequence length="376" mass="41332">MQTLLAPSPVEFAAAGRIRPIHVADLYRRLGLQQDEIAGPHYHITSYGIRIPLPFIPYQPNPGLSLTAPANVSIAVLSCEHEDGSLVLLFLRRKQNTLGEYYVGDFVDVGDSAEIFTRAYFRVAFLSKSAPNLSSPTIVRDVYIHNRVHPAMRIHLPHRTLADTEHIERINYSFFFPEWVLSRLQTVGGFVPQDKRAGDDGLTLDMPVLPGLDVSAVFHLTRVTQAVFAQPDNERGGFVVTFGIGCICQLTHKRRGFDAFWVEVAHAPLSANQRQLRQKWSAALGPSGGCARRHLTHAPMDFADARGTVRLTVTPWGGSPAGAAARDFSYVVDVELLEPDEGGAAGPASPVEQPSSTRATLRRAVELLWSLRLGSI</sequence>